<keyword evidence="3" id="KW-1185">Reference proteome</keyword>
<feature type="region of interest" description="Disordered" evidence="1">
    <location>
        <begin position="49"/>
        <end position="72"/>
    </location>
</feature>
<evidence type="ECO:0000256" key="1">
    <source>
        <dbReference type="SAM" id="MobiDB-lite"/>
    </source>
</evidence>
<organism evidence="2 3">
    <name type="scientific">Streptomyces zingiberis</name>
    <dbReference type="NCBI Taxonomy" id="2053010"/>
    <lineage>
        <taxon>Bacteria</taxon>
        <taxon>Bacillati</taxon>
        <taxon>Actinomycetota</taxon>
        <taxon>Actinomycetes</taxon>
        <taxon>Kitasatosporales</taxon>
        <taxon>Streptomycetaceae</taxon>
        <taxon>Streptomyces</taxon>
    </lineage>
</organism>
<evidence type="ECO:0008006" key="4">
    <source>
        <dbReference type="Google" id="ProtNLM"/>
    </source>
</evidence>
<feature type="region of interest" description="Disordered" evidence="1">
    <location>
        <begin position="1"/>
        <end position="26"/>
    </location>
</feature>
<reference evidence="2 3" key="1">
    <citation type="submission" date="2020-03" db="EMBL/GenBank/DDBJ databases">
        <title>WGS of actinomycetes isolated from Thailand.</title>
        <authorList>
            <person name="Thawai C."/>
        </authorList>
    </citation>
    <scope>NUCLEOTIDE SEQUENCE [LARGE SCALE GENOMIC DNA]</scope>
    <source>
        <strain evidence="2 3">PLAI 1-29</strain>
    </source>
</reference>
<evidence type="ECO:0000313" key="2">
    <source>
        <dbReference type="EMBL" id="NJQ03478.1"/>
    </source>
</evidence>
<protein>
    <recommendedName>
        <fullName evidence="4">Lipoprotein</fullName>
    </recommendedName>
</protein>
<dbReference type="RefSeq" id="WP_168104104.1">
    <property type="nucleotide sequence ID" value="NZ_JAATEN010000025.1"/>
</dbReference>
<proteinExistence type="predicted"/>
<sequence>MERPLPDRAPASPAGPRPPRPRHVRTGALAALVTTAAALLLGGCGAEEPAGRAGTAEGRPGAPPKARPADVPELASAVGCEAEITIDVADYRQGTCDTGRAEYVFVSFESDTGKRAWLETAQMYGGVYLVGNRWVLSADPRPAMERARERLGGTIEETGALGAEPAP</sequence>
<evidence type="ECO:0000313" key="3">
    <source>
        <dbReference type="Proteomes" id="UP000695264"/>
    </source>
</evidence>
<accession>A0ABX1C4E7</accession>
<name>A0ABX1C4E7_9ACTN</name>
<gene>
    <name evidence="2" type="ORF">HCK00_23855</name>
</gene>
<dbReference type="EMBL" id="JAATEN010000025">
    <property type="protein sequence ID" value="NJQ03478.1"/>
    <property type="molecule type" value="Genomic_DNA"/>
</dbReference>
<dbReference type="Proteomes" id="UP000695264">
    <property type="component" value="Unassembled WGS sequence"/>
</dbReference>
<comment type="caution">
    <text evidence="2">The sequence shown here is derived from an EMBL/GenBank/DDBJ whole genome shotgun (WGS) entry which is preliminary data.</text>
</comment>